<evidence type="ECO:0000313" key="2">
    <source>
        <dbReference type="EMBL" id="SHI66894.1"/>
    </source>
</evidence>
<feature type="transmembrane region" description="Helical" evidence="1">
    <location>
        <begin position="424"/>
        <end position="445"/>
    </location>
</feature>
<dbReference type="GO" id="GO:0005886">
    <property type="term" value="C:plasma membrane"/>
    <property type="evidence" value="ECO:0007669"/>
    <property type="project" value="UniProtKB-SubCell"/>
</dbReference>
<sequence length="455" mass="52666">MTMPNQIATYVKLHRVPIALVLLSLAFYYTFAYHLDRTDFVKLITLFASLFFLCFRIVRFEKWNMKFLLVTGMLFRLVFLLAEPNLSQDFYRFIWDGHLVANLQNPYVAAPDFLIQQKDLVIPHAQVLYKGMGELSAQHFSNYPPLNQLFFALAALLGGRDLMGSIIAMRVVIVLSDLGIVYFGRKLLKNLNRSTHLIFWYFLNPLVIVELTGNLHFEGVMLFFFVWALYLVSIKKWAWAAIPYALSICVKLVPLLFLPLFLKHLGVKKSLGFYILVGLCCLMLFVPFHSPEFIANYGQTVGLWFSNFEFNAGLYNLVKQIAIQFDGKPWELIKSYGTITKVFTVSLVLLLTFFRKNEKLSTLMGSMLWALTLYYLVTPTVHPWYIAFLVVMGIFTDYRFALIWSAAATLSYFAYAQPDFKENLVLLFVEYISVYAFIVYEIINLGKLKTIFHKK</sequence>
<dbReference type="Proteomes" id="UP000184543">
    <property type="component" value="Unassembled WGS sequence"/>
</dbReference>
<name>A0A1M6D1F6_9FLAO</name>
<feature type="transmembrane region" description="Helical" evidence="1">
    <location>
        <begin position="338"/>
        <end position="354"/>
    </location>
</feature>
<keyword evidence="1" id="KW-0472">Membrane</keyword>
<proteinExistence type="predicted"/>
<evidence type="ECO:0008006" key="4">
    <source>
        <dbReference type="Google" id="ProtNLM"/>
    </source>
</evidence>
<keyword evidence="1" id="KW-0812">Transmembrane</keyword>
<feature type="transmembrane region" description="Helical" evidence="1">
    <location>
        <begin position="271"/>
        <end position="289"/>
    </location>
</feature>
<protein>
    <recommendedName>
        <fullName evidence="4">Mannosyltransferase</fullName>
    </recommendedName>
</protein>
<gene>
    <name evidence="2" type="ORF">SAMN04488513_101945</name>
</gene>
<feature type="transmembrane region" description="Helical" evidence="1">
    <location>
        <begin position="301"/>
        <end position="318"/>
    </location>
</feature>
<feature type="transmembrane region" description="Helical" evidence="1">
    <location>
        <begin position="237"/>
        <end position="262"/>
    </location>
</feature>
<feature type="transmembrane region" description="Helical" evidence="1">
    <location>
        <begin position="16"/>
        <end position="34"/>
    </location>
</feature>
<dbReference type="EMBL" id="FQYU01000001">
    <property type="protein sequence ID" value="SHI66894.1"/>
    <property type="molecule type" value="Genomic_DNA"/>
</dbReference>
<keyword evidence="1" id="KW-1133">Transmembrane helix</keyword>
<organism evidence="2 3">
    <name type="scientific">Pseudozobellia thermophila</name>
    <dbReference type="NCBI Taxonomy" id="192903"/>
    <lineage>
        <taxon>Bacteria</taxon>
        <taxon>Pseudomonadati</taxon>
        <taxon>Bacteroidota</taxon>
        <taxon>Flavobacteriia</taxon>
        <taxon>Flavobacteriales</taxon>
        <taxon>Flavobacteriaceae</taxon>
        <taxon>Pseudozobellia</taxon>
    </lineage>
</organism>
<reference evidence="3" key="1">
    <citation type="submission" date="2016-11" db="EMBL/GenBank/DDBJ databases">
        <authorList>
            <person name="Varghese N."/>
            <person name="Submissions S."/>
        </authorList>
    </citation>
    <scope>NUCLEOTIDE SEQUENCE [LARGE SCALE GENOMIC DNA]</scope>
    <source>
        <strain evidence="3">DSM 19858</strain>
    </source>
</reference>
<feature type="transmembrane region" description="Helical" evidence="1">
    <location>
        <begin position="40"/>
        <end position="58"/>
    </location>
</feature>
<dbReference type="AlphaFoldDB" id="A0A1M6D1F6"/>
<accession>A0A1M6D1F6</accession>
<dbReference type="STRING" id="192903.SAMN04488513_101945"/>
<feature type="transmembrane region" description="Helical" evidence="1">
    <location>
        <begin position="162"/>
        <end position="185"/>
    </location>
</feature>
<keyword evidence="3" id="KW-1185">Reference proteome</keyword>
<dbReference type="GO" id="GO:0016758">
    <property type="term" value="F:hexosyltransferase activity"/>
    <property type="evidence" value="ECO:0007669"/>
    <property type="project" value="InterPro"/>
</dbReference>
<evidence type="ECO:0000313" key="3">
    <source>
        <dbReference type="Proteomes" id="UP000184543"/>
    </source>
</evidence>
<evidence type="ECO:0000256" key="1">
    <source>
        <dbReference type="SAM" id="Phobius"/>
    </source>
</evidence>
<dbReference type="Pfam" id="PF26314">
    <property type="entry name" value="MptA_B_family"/>
    <property type="match status" value="1"/>
</dbReference>
<feature type="transmembrane region" description="Helical" evidence="1">
    <location>
        <begin position="197"/>
        <end position="217"/>
    </location>
</feature>
<feature type="transmembrane region" description="Helical" evidence="1">
    <location>
        <begin position="65"/>
        <end position="82"/>
    </location>
</feature>